<evidence type="ECO:0000313" key="3">
    <source>
        <dbReference type="Proteomes" id="UP000554720"/>
    </source>
</evidence>
<feature type="non-terminal residue" evidence="2">
    <location>
        <position position="102"/>
    </location>
</feature>
<dbReference type="AlphaFoldDB" id="A0A7L2EQ47"/>
<dbReference type="PANTHER" id="PTHR16124">
    <property type="entry name" value="MIS18-BINDING PROTEIN 1"/>
    <property type="match status" value="1"/>
</dbReference>
<feature type="domain" description="SANTA" evidence="1">
    <location>
        <begin position="5"/>
        <end position="92"/>
    </location>
</feature>
<organism evidence="2 3">
    <name type="scientific">Anthoscopus minutus</name>
    <name type="common">Southern penduline-tit</name>
    <dbReference type="NCBI Taxonomy" id="156561"/>
    <lineage>
        <taxon>Eukaryota</taxon>
        <taxon>Metazoa</taxon>
        <taxon>Chordata</taxon>
        <taxon>Craniata</taxon>
        <taxon>Vertebrata</taxon>
        <taxon>Euteleostomi</taxon>
        <taxon>Archelosauria</taxon>
        <taxon>Archosauria</taxon>
        <taxon>Dinosauria</taxon>
        <taxon>Saurischia</taxon>
        <taxon>Theropoda</taxon>
        <taxon>Coelurosauria</taxon>
        <taxon>Aves</taxon>
        <taxon>Neognathae</taxon>
        <taxon>Neoaves</taxon>
        <taxon>Telluraves</taxon>
        <taxon>Australaves</taxon>
        <taxon>Passeriformes</taxon>
        <taxon>Paridae</taxon>
        <taxon>Anthoscopus</taxon>
    </lineage>
</organism>
<dbReference type="InterPro" id="IPR015216">
    <property type="entry name" value="SANTA"/>
</dbReference>
<keyword evidence="3" id="KW-1185">Reference proteome</keyword>
<comment type="caution">
    <text evidence="2">The sequence shown here is derived from an EMBL/GenBank/DDBJ whole genome shotgun (WGS) entry which is preliminary data.</text>
</comment>
<reference evidence="2 3" key="1">
    <citation type="submission" date="2019-09" db="EMBL/GenBank/DDBJ databases">
        <title>Bird 10,000 Genomes (B10K) Project - Family phase.</title>
        <authorList>
            <person name="Zhang G."/>
        </authorList>
    </citation>
    <scope>NUCLEOTIDE SEQUENCE [LARGE SCALE GENOMIC DNA]</scope>
    <source>
        <strain evidence="2">B10K-DU-011-42</strain>
        <tissue evidence="2">Muscle</tissue>
    </source>
</reference>
<accession>A0A7L2EQ47</accession>
<dbReference type="Pfam" id="PF09133">
    <property type="entry name" value="SANTA"/>
    <property type="match status" value="1"/>
</dbReference>
<dbReference type="Proteomes" id="UP000554720">
    <property type="component" value="Unassembled WGS sequence"/>
</dbReference>
<evidence type="ECO:0000313" key="2">
    <source>
        <dbReference type="EMBL" id="NXQ63282.1"/>
    </source>
</evidence>
<name>A0A7L2EQ47_ANTMN</name>
<feature type="non-terminal residue" evidence="2">
    <location>
        <position position="1"/>
    </location>
</feature>
<dbReference type="GO" id="GO:0000775">
    <property type="term" value="C:chromosome, centromeric region"/>
    <property type="evidence" value="ECO:0007669"/>
    <property type="project" value="TreeGrafter"/>
</dbReference>
<sequence length="102" mass="12195">EQRSVCLSSWRIKVLSGMMAICVEGKRKDMRQLLWHSSAVTERISHNQVRTSSGTVYLLQGKIDSAAMRKEGFPYRFIKRFTFGFSRRWKEYVEEFLEERRR</sequence>
<gene>
    <name evidence="2" type="primary">Mis18bp1_0</name>
    <name evidence="2" type="ORF">ANTMIN_R00774</name>
</gene>
<evidence type="ECO:0000259" key="1">
    <source>
        <dbReference type="Pfam" id="PF09133"/>
    </source>
</evidence>
<dbReference type="InterPro" id="IPR039110">
    <property type="entry name" value="KNL2-like"/>
</dbReference>
<dbReference type="EMBL" id="VWYI01044736">
    <property type="protein sequence ID" value="NXQ63282.1"/>
    <property type="molecule type" value="Genomic_DNA"/>
</dbReference>
<proteinExistence type="predicted"/>
<protein>
    <submittedName>
        <fullName evidence="2">M18BP protein</fullName>
    </submittedName>
</protein>
<dbReference type="OrthoDB" id="118550at2759"/>
<dbReference type="PANTHER" id="PTHR16124:SF3">
    <property type="entry name" value="MIS18-BINDING PROTEIN 1"/>
    <property type="match status" value="1"/>
</dbReference>